<sequence>MKKGMILYRSKYGAAKKYAGWMAEATGFDITEVRWANPVQMQDCGTVLLFGGIYASGIAGLSFFRKHWQELRGKQLAVFCVGASPYEENAFRAVREHNMRGELAGIPVFYGRGAWDQKKMTFLDRTLCGILQKSVEKKDPAQREPWMEALLCAGGRQCDWTDRKYLAPLLDYLGFSGQMER</sequence>
<comment type="caution">
    <text evidence="3">The sequence shown here is derived from an EMBL/GenBank/DDBJ whole genome shotgun (WGS) entry which is preliminary data.</text>
</comment>
<keyword evidence="1" id="KW-0472">Membrane</keyword>
<protein>
    <submittedName>
        <fullName evidence="3">Flavodoxin</fullName>
    </submittedName>
</protein>
<dbReference type="GO" id="GO:0010181">
    <property type="term" value="F:FMN binding"/>
    <property type="evidence" value="ECO:0007669"/>
    <property type="project" value="TreeGrafter"/>
</dbReference>
<name>A0A9D1P4Q8_9FIRM</name>
<keyword evidence="1" id="KW-1133">Transmembrane helix</keyword>
<dbReference type="Pfam" id="PF12724">
    <property type="entry name" value="Flavodoxin_5"/>
    <property type="match status" value="1"/>
</dbReference>
<dbReference type="SUPFAM" id="SSF52218">
    <property type="entry name" value="Flavoproteins"/>
    <property type="match status" value="1"/>
</dbReference>
<reference evidence="3" key="1">
    <citation type="submission" date="2020-10" db="EMBL/GenBank/DDBJ databases">
        <authorList>
            <person name="Gilroy R."/>
        </authorList>
    </citation>
    <scope>NUCLEOTIDE SEQUENCE</scope>
    <source>
        <strain evidence="3">CHK188-20938</strain>
    </source>
</reference>
<dbReference type="InterPro" id="IPR052200">
    <property type="entry name" value="Protoporphyrinogen_IX_DH"/>
</dbReference>
<keyword evidence="1" id="KW-0812">Transmembrane</keyword>
<proteinExistence type="predicted"/>
<feature type="transmembrane region" description="Helical" evidence="1">
    <location>
        <begin position="45"/>
        <end position="64"/>
    </location>
</feature>
<reference evidence="3" key="2">
    <citation type="journal article" date="2021" name="PeerJ">
        <title>Extensive microbial diversity within the chicken gut microbiome revealed by metagenomics and culture.</title>
        <authorList>
            <person name="Gilroy R."/>
            <person name="Ravi A."/>
            <person name="Getino M."/>
            <person name="Pursley I."/>
            <person name="Horton D.L."/>
            <person name="Alikhan N.F."/>
            <person name="Baker D."/>
            <person name="Gharbi K."/>
            <person name="Hall N."/>
            <person name="Watson M."/>
            <person name="Adriaenssens E.M."/>
            <person name="Foster-Nyarko E."/>
            <person name="Jarju S."/>
            <person name="Secka A."/>
            <person name="Antonio M."/>
            <person name="Oren A."/>
            <person name="Chaudhuri R.R."/>
            <person name="La Ragione R."/>
            <person name="Hildebrand F."/>
            <person name="Pallen M.J."/>
        </authorList>
    </citation>
    <scope>NUCLEOTIDE SEQUENCE</scope>
    <source>
        <strain evidence="3">CHK188-20938</strain>
    </source>
</reference>
<dbReference type="InterPro" id="IPR029039">
    <property type="entry name" value="Flavoprotein-like_sf"/>
</dbReference>
<dbReference type="Gene3D" id="3.40.50.360">
    <property type="match status" value="1"/>
</dbReference>
<dbReference type="PANTHER" id="PTHR38030:SF2">
    <property type="entry name" value="PROTOPORPHYRINOGEN IX DEHYDROGENASE [QUINONE]"/>
    <property type="match status" value="1"/>
</dbReference>
<dbReference type="PANTHER" id="PTHR38030">
    <property type="entry name" value="PROTOPORPHYRINOGEN IX DEHYDROGENASE [MENAQUINONE]"/>
    <property type="match status" value="1"/>
</dbReference>
<evidence type="ECO:0000313" key="4">
    <source>
        <dbReference type="Proteomes" id="UP000824169"/>
    </source>
</evidence>
<dbReference type="GO" id="GO:0070819">
    <property type="term" value="F:menaquinone-dependent protoporphyrinogen oxidase activity"/>
    <property type="evidence" value="ECO:0007669"/>
    <property type="project" value="TreeGrafter"/>
</dbReference>
<dbReference type="InterPro" id="IPR026816">
    <property type="entry name" value="Flavodoxin_dom"/>
</dbReference>
<evidence type="ECO:0000256" key="1">
    <source>
        <dbReference type="SAM" id="Phobius"/>
    </source>
</evidence>
<dbReference type="Proteomes" id="UP000824169">
    <property type="component" value="Unassembled WGS sequence"/>
</dbReference>
<gene>
    <name evidence="3" type="ORF">IAB71_11000</name>
</gene>
<dbReference type="GO" id="GO:0006783">
    <property type="term" value="P:heme biosynthetic process"/>
    <property type="evidence" value="ECO:0007669"/>
    <property type="project" value="TreeGrafter"/>
</dbReference>
<evidence type="ECO:0000313" key="3">
    <source>
        <dbReference type="EMBL" id="HIV26287.1"/>
    </source>
</evidence>
<dbReference type="AlphaFoldDB" id="A0A9D1P4Q8"/>
<feature type="domain" description="Flavodoxin" evidence="2">
    <location>
        <begin position="5"/>
        <end position="138"/>
    </location>
</feature>
<dbReference type="EMBL" id="DVOO01000033">
    <property type="protein sequence ID" value="HIV26287.1"/>
    <property type="molecule type" value="Genomic_DNA"/>
</dbReference>
<organism evidence="3 4">
    <name type="scientific">Candidatus Scatomonas pullistercoris</name>
    <dbReference type="NCBI Taxonomy" id="2840920"/>
    <lineage>
        <taxon>Bacteria</taxon>
        <taxon>Bacillati</taxon>
        <taxon>Bacillota</taxon>
        <taxon>Clostridia</taxon>
        <taxon>Lachnospirales</taxon>
        <taxon>Lachnospiraceae</taxon>
        <taxon>Lachnospiraceae incertae sedis</taxon>
        <taxon>Candidatus Scatomonas</taxon>
    </lineage>
</organism>
<accession>A0A9D1P4Q8</accession>
<evidence type="ECO:0000259" key="2">
    <source>
        <dbReference type="Pfam" id="PF12724"/>
    </source>
</evidence>